<dbReference type="GO" id="GO:0005524">
    <property type="term" value="F:ATP binding"/>
    <property type="evidence" value="ECO:0007669"/>
    <property type="project" value="UniProtKB-KW"/>
</dbReference>
<evidence type="ECO:0000256" key="19">
    <source>
        <dbReference type="ARBA" id="ARBA00061673"/>
    </source>
</evidence>
<evidence type="ECO:0000256" key="1">
    <source>
        <dbReference type="ARBA" id="ARBA00004305"/>
    </source>
</evidence>
<dbReference type="EC" id="2.7.1.24" evidence="20"/>
<dbReference type="Gene3D" id="3.40.50.620">
    <property type="entry name" value="HUPs"/>
    <property type="match status" value="1"/>
</dbReference>
<keyword evidence="6" id="KW-0597">Phosphoprotein</keyword>
<dbReference type="PANTHER" id="PTHR10695">
    <property type="entry name" value="DEPHOSPHO-COA KINASE-RELATED"/>
    <property type="match status" value="1"/>
</dbReference>
<gene>
    <name evidence="23" type="ORF">g.29578</name>
</gene>
<dbReference type="Gene3D" id="3.40.50.300">
    <property type="entry name" value="P-loop containing nucleotide triphosphate hydrolases"/>
    <property type="match status" value="1"/>
</dbReference>
<dbReference type="FunFam" id="3.40.50.620:FF:000089">
    <property type="entry name" value="Bifunctional coenzyme A synthase"/>
    <property type="match status" value="1"/>
</dbReference>
<comment type="subunit">
    <text evidence="3">Monomer.</text>
</comment>
<comment type="catalytic activity">
    <reaction evidence="15">
        <text>3'-dephospho-CoA + ATP = ADP + CoA + H(+)</text>
        <dbReference type="Rhea" id="RHEA:18245"/>
        <dbReference type="ChEBI" id="CHEBI:15378"/>
        <dbReference type="ChEBI" id="CHEBI:30616"/>
        <dbReference type="ChEBI" id="CHEBI:57287"/>
        <dbReference type="ChEBI" id="CHEBI:57328"/>
        <dbReference type="ChEBI" id="CHEBI:456216"/>
        <dbReference type="EC" id="2.7.1.24"/>
    </reaction>
    <physiologicalReaction direction="left-to-right" evidence="15">
        <dbReference type="Rhea" id="RHEA:18246"/>
    </physiologicalReaction>
</comment>
<reference evidence="23" key="1">
    <citation type="submission" date="2015-11" db="EMBL/GenBank/DDBJ databases">
        <title>De novo transcriptome assembly of four potential Pierce s Disease insect vectors from Arizona vineyards.</title>
        <authorList>
            <person name="Tassone E.E."/>
        </authorList>
    </citation>
    <scope>NUCLEOTIDE SEQUENCE</scope>
</reference>
<dbReference type="SUPFAM" id="SSF52540">
    <property type="entry name" value="P-loop containing nucleoside triphosphate hydrolases"/>
    <property type="match status" value="1"/>
</dbReference>
<keyword evidence="12" id="KW-0496">Mitochondrion</keyword>
<evidence type="ECO:0000256" key="11">
    <source>
        <dbReference type="ARBA" id="ARBA00022840"/>
    </source>
</evidence>
<evidence type="ECO:0000256" key="7">
    <source>
        <dbReference type="ARBA" id="ARBA00022679"/>
    </source>
</evidence>
<evidence type="ECO:0000256" key="13">
    <source>
        <dbReference type="ARBA" id="ARBA00023268"/>
    </source>
</evidence>
<dbReference type="GO" id="GO:0005759">
    <property type="term" value="C:mitochondrial matrix"/>
    <property type="evidence" value="ECO:0007669"/>
    <property type="project" value="UniProtKB-SubCell"/>
</dbReference>
<keyword evidence="11" id="KW-0067">ATP-binding</keyword>
<keyword evidence="10" id="KW-0418">Kinase</keyword>
<dbReference type="AlphaFoldDB" id="A0A1B6MQ73"/>
<organism evidence="23">
    <name type="scientific">Graphocephala atropunctata</name>
    <dbReference type="NCBI Taxonomy" id="36148"/>
    <lineage>
        <taxon>Eukaryota</taxon>
        <taxon>Metazoa</taxon>
        <taxon>Ecdysozoa</taxon>
        <taxon>Arthropoda</taxon>
        <taxon>Hexapoda</taxon>
        <taxon>Insecta</taxon>
        <taxon>Pterygota</taxon>
        <taxon>Neoptera</taxon>
        <taxon>Paraneoptera</taxon>
        <taxon>Hemiptera</taxon>
        <taxon>Auchenorrhyncha</taxon>
        <taxon>Membracoidea</taxon>
        <taxon>Cicadellidae</taxon>
        <taxon>Cicadellinae</taxon>
        <taxon>Cicadellini</taxon>
        <taxon>Graphocephala</taxon>
    </lineage>
</organism>
<dbReference type="InterPro" id="IPR001977">
    <property type="entry name" value="Depp_CoAkinase"/>
</dbReference>
<evidence type="ECO:0000256" key="8">
    <source>
        <dbReference type="ARBA" id="ARBA00022695"/>
    </source>
</evidence>
<comment type="pathway">
    <text evidence="18">Cofactor biosynthesis; coenzyme A biosynthesis; CoA from (R)-pantothenate: step 5/5.</text>
</comment>
<dbReference type="InterPro" id="IPR027417">
    <property type="entry name" value="P-loop_NTPase"/>
</dbReference>
<evidence type="ECO:0000259" key="22">
    <source>
        <dbReference type="Pfam" id="PF01467"/>
    </source>
</evidence>
<comment type="subcellular location">
    <subcellularLocation>
        <location evidence="2">Cytoplasm</location>
    </subcellularLocation>
    <subcellularLocation>
        <location evidence="1">Mitochondrion matrix</location>
    </subcellularLocation>
</comment>
<comment type="catalytic activity">
    <reaction evidence="14">
        <text>(R)-4'-phosphopantetheine + ATP + H(+) = 3'-dephospho-CoA + diphosphate</text>
        <dbReference type="Rhea" id="RHEA:19801"/>
        <dbReference type="ChEBI" id="CHEBI:15378"/>
        <dbReference type="ChEBI" id="CHEBI:30616"/>
        <dbReference type="ChEBI" id="CHEBI:33019"/>
        <dbReference type="ChEBI" id="CHEBI:57328"/>
        <dbReference type="ChEBI" id="CHEBI:61723"/>
        <dbReference type="EC" id="2.7.7.3"/>
    </reaction>
    <physiologicalReaction direction="left-to-right" evidence="14">
        <dbReference type="Rhea" id="RHEA:19802"/>
    </physiologicalReaction>
</comment>
<evidence type="ECO:0000256" key="3">
    <source>
        <dbReference type="ARBA" id="ARBA00011245"/>
    </source>
</evidence>
<dbReference type="CDD" id="cd02022">
    <property type="entry name" value="DPCK"/>
    <property type="match status" value="1"/>
</dbReference>
<comment type="pathway">
    <text evidence="17">Cofactor biosynthesis; coenzyme A biosynthesis; CoA from (R)-pantothenate: step 4/5.</text>
</comment>
<proteinExistence type="inferred from homology"/>
<dbReference type="NCBIfam" id="NF001985">
    <property type="entry name" value="PRK00777.1"/>
    <property type="match status" value="1"/>
</dbReference>
<keyword evidence="13" id="KW-0511">Multifunctional enzyme</keyword>
<evidence type="ECO:0000256" key="6">
    <source>
        <dbReference type="ARBA" id="ARBA00022553"/>
    </source>
</evidence>
<dbReference type="NCBIfam" id="TIGR00152">
    <property type="entry name" value="dephospho-CoA kinase"/>
    <property type="match status" value="1"/>
</dbReference>
<dbReference type="EC" id="2.7.7.3" evidence="4"/>
<dbReference type="EMBL" id="GEBQ01001938">
    <property type="protein sequence ID" value="JAT38039.1"/>
    <property type="molecule type" value="Transcribed_RNA"/>
</dbReference>
<dbReference type="CDD" id="cd02164">
    <property type="entry name" value="PPAT_CoAS"/>
    <property type="match status" value="1"/>
</dbReference>
<comment type="function">
    <text evidence="16">Bifunctional enzyme that catalyzes the fourth and fifth sequential steps of CoA biosynthetic pathway. The fourth reaction is catalyzed by the phosphopantetheine adenylyltransferase, coded by the coaD domain; the fifth reaction is catalyzed by the dephospho-CoA kinase, coded by the coaE domain. May act as a point of CoA biosynthesis regulation.</text>
</comment>
<dbReference type="SUPFAM" id="SSF52374">
    <property type="entry name" value="Nucleotidylyl transferase"/>
    <property type="match status" value="1"/>
</dbReference>
<evidence type="ECO:0000256" key="17">
    <source>
        <dbReference type="ARBA" id="ARBA00060565"/>
    </source>
</evidence>
<dbReference type="Pfam" id="PF01467">
    <property type="entry name" value="CTP_transf_like"/>
    <property type="match status" value="1"/>
</dbReference>
<dbReference type="HAMAP" id="MF_00376">
    <property type="entry name" value="Dephospho_CoA_kinase"/>
    <property type="match status" value="1"/>
</dbReference>
<dbReference type="InterPro" id="IPR004821">
    <property type="entry name" value="Cyt_trans-like"/>
</dbReference>
<accession>A0A1B6MQ73</accession>
<evidence type="ECO:0000256" key="14">
    <source>
        <dbReference type="ARBA" id="ARBA00051310"/>
    </source>
</evidence>
<dbReference type="PANTHER" id="PTHR10695:SF46">
    <property type="entry name" value="BIFUNCTIONAL COENZYME A SYNTHASE-RELATED"/>
    <property type="match status" value="1"/>
</dbReference>
<evidence type="ECO:0000256" key="16">
    <source>
        <dbReference type="ARBA" id="ARBA00059677"/>
    </source>
</evidence>
<evidence type="ECO:0000256" key="20">
    <source>
        <dbReference type="ARBA" id="ARBA00066359"/>
    </source>
</evidence>
<dbReference type="Pfam" id="PF01121">
    <property type="entry name" value="CoaE"/>
    <property type="match status" value="1"/>
</dbReference>
<dbReference type="GO" id="GO:0015937">
    <property type="term" value="P:coenzyme A biosynthetic process"/>
    <property type="evidence" value="ECO:0007669"/>
    <property type="project" value="InterPro"/>
</dbReference>
<evidence type="ECO:0000256" key="21">
    <source>
        <dbReference type="ARBA" id="ARBA00067394"/>
    </source>
</evidence>
<evidence type="ECO:0000256" key="4">
    <source>
        <dbReference type="ARBA" id="ARBA00012392"/>
    </source>
</evidence>
<dbReference type="GO" id="GO:0004595">
    <property type="term" value="F:pantetheine-phosphate adenylyltransferase activity"/>
    <property type="evidence" value="ECO:0007669"/>
    <property type="project" value="UniProtKB-EC"/>
</dbReference>
<keyword evidence="5" id="KW-0963">Cytoplasm</keyword>
<name>A0A1B6MQ73_9HEMI</name>
<dbReference type="PROSITE" id="PS51219">
    <property type="entry name" value="DPCK"/>
    <property type="match status" value="1"/>
</dbReference>
<feature type="domain" description="Cytidyltransferase-like" evidence="22">
    <location>
        <begin position="158"/>
        <end position="301"/>
    </location>
</feature>
<evidence type="ECO:0000256" key="15">
    <source>
        <dbReference type="ARBA" id="ARBA00051912"/>
    </source>
</evidence>
<evidence type="ECO:0000256" key="9">
    <source>
        <dbReference type="ARBA" id="ARBA00022741"/>
    </source>
</evidence>
<dbReference type="GO" id="GO:0004140">
    <property type="term" value="F:dephospho-CoA kinase activity"/>
    <property type="evidence" value="ECO:0007669"/>
    <property type="project" value="UniProtKB-EC"/>
</dbReference>
<keyword evidence="8" id="KW-0548">Nucleotidyltransferase</keyword>
<keyword evidence="9" id="KW-0547">Nucleotide-binding</keyword>
<dbReference type="FunFam" id="3.40.50.300:FF:000899">
    <property type="entry name" value="Bifunctional coenzyme A synthase"/>
    <property type="match status" value="1"/>
</dbReference>
<sequence>MMKTGMLVISNPNIVHRVLPMIQREIKNTIYIQYFPATKWNRSLNLKSAIRNTSNWPTFSSSIVGLYSKALPYKHLDVRVLLSGIKSENLSKVITINPVEVVYYDKLFSKEDMLKYVGVYVPNKTSDCQVIALSDQMEVPPEDEINKVTHEYVYENVVLGGTFDRLHYGHKIMLSEAILRCKRKITVGVTDTQMLKSKKLWELVEPCDLRMKKVRDFLEEVEPSLEYDIVPINDIFGPTKDDPTFQMIVVSSETRGGGGKINEIRAANELNPLCIHEVELLADVNREDEVEEAKISSSNLRLRCLGTLLRPPQPNATIPARPYIVGLMGGIASGKSNIGRHLGQLGVAVVDCDQLAHHVYRPGTTGHRLVVEQFSSDVLDQTGVVDRKKLGAIVFNDKEQLDRLSALIWPLILEEAQDQARTLHSQGHEVVVLEAAVLLRAGWTEVCHEVWATIVPPTEAIKRLMERNGLSEEEAKARLESQPTNTEYVERANVVFCSLWQKEFTQKQVDRAWTNLKERLNLP</sequence>
<comment type="similarity">
    <text evidence="19">In the central section; belongs to the eukaryotic CoaD family.</text>
</comment>
<keyword evidence="7" id="KW-0808">Transferase</keyword>
<dbReference type="InterPro" id="IPR014729">
    <property type="entry name" value="Rossmann-like_a/b/a_fold"/>
</dbReference>
<protein>
    <recommendedName>
        <fullName evidence="21">Bifunctional coenzyme A synthase</fullName>
        <ecNumber evidence="20">2.7.1.24</ecNumber>
        <ecNumber evidence="4">2.7.7.3</ecNumber>
    </recommendedName>
</protein>
<evidence type="ECO:0000313" key="23">
    <source>
        <dbReference type="EMBL" id="JAT38039.1"/>
    </source>
</evidence>
<evidence type="ECO:0000256" key="12">
    <source>
        <dbReference type="ARBA" id="ARBA00023128"/>
    </source>
</evidence>
<evidence type="ECO:0000256" key="5">
    <source>
        <dbReference type="ARBA" id="ARBA00022490"/>
    </source>
</evidence>
<evidence type="ECO:0000256" key="2">
    <source>
        <dbReference type="ARBA" id="ARBA00004496"/>
    </source>
</evidence>
<evidence type="ECO:0000256" key="18">
    <source>
        <dbReference type="ARBA" id="ARBA00060696"/>
    </source>
</evidence>
<evidence type="ECO:0000256" key="10">
    <source>
        <dbReference type="ARBA" id="ARBA00022777"/>
    </source>
</evidence>